<protein>
    <submittedName>
        <fullName evidence="1">DUF924 domain-containing protein</fullName>
    </submittedName>
</protein>
<dbReference type="Pfam" id="PF06041">
    <property type="entry name" value="DUF924"/>
    <property type="match status" value="1"/>
</dbReference>
<dbReference type="RefSeq" id="WP_133214193.1">
    <property type="nucleotide sequence ID" value="NZ_SMSE01000003.1"/>
</dbReference>
<name>A0A4R5LQQ8_9GAMM</name>
<dbReference type="AlphaFoldDB" id="A0A4R5LQQ8"/>
<organism evidence="1 2">
    <name type="scientific">Seongchinamella unica</name>
    <dbReference type="NCBI Taxonomy" id="2547392"/>
    <lineage>
        <taxon>Bacteria</taxon>
        <taxon>Pseudomonadati</taxon>
        <taxon>Pseudomonadota</taxon>
        <taxon>Gammaproteobacteria</taxon>
        <taxon>Cellvibrionales</taxon>
        <taxon>Halieaceae</taxon>
        <taxon>Seongchinamella</taxon>
    </lineage>
</organism>
<dbReference type="InterPro" id="IPR011990">
    <property type="entry name" value="TPR-like_helical_dom_sf"/>
</dbReference>
<evidence type="ECO:0000313" key="2">
    <source>
        <dbReference type="Proteomes" id="UP000295554"/>
    </source>
</evidence>
<comment type="caution">
    <text evidence="1">The sequence shown here is derived from an EMBL/GenBank/DDBJ whole genome shotgun (WGS) entry which is preliminary data.</text>
</comment>
<sequence>MQPDIAQIHDFWFGPLTDEGMCAADRHDLWFRASDSTDRLCRDRFGLLVTSALEGQLADWPDSDPGLIALVLLLDQFTRNIYRGTPQAFAGDERALALAQHCIAHGHHQRLPAIHQVFLFMPLEHCENLEVQDECVELFTQLQAITGLEQVASFCRYAIAHRDVIAQFGRFPHRNAILGRDSTPGELNYLEQHGGF</sequence>
<dbReference type="SUPFAM" id="SSF48452">
    <property type="entry name" value="TPR-like"/>
    <property type="match status" value="1"/>
</dbReference>
<dbReference type="Proteomes" id="UP000295554">
    <property type="component" value="Unassembled WGS sequence"/>
</dbReference>
<keyword evidence="2" id="KW-1185">Reference proteome</keyword>
<dbReference type="EMBL" id="SMSE01000003">
    <property type="protein sequence ID" value="TDG12934.1"/>
    <property type="molecule type" value="Genomic_DNA"/>
</dbReference>
<accession>A0A4R5LQQ8</accession>
<dbReference type="Gene3D" id="1.25.40.10">
    <property type="entry name" value="Tetratricopeptide repeat domain"/>
    <property type="match status" value="1"/>
</dbReference>
<reference evidence="1 2" key="1">
    <citation type="submission" date="2019-03" db="EMBL/GenBank/DDBJ databases">
        <title>Seongchinamella monodicae gen. nov., sp. nov., a novel member of the Gammaproteobacteria isolated from a tidal mudflat of beach.</title>
        <authorList>
            <person name="Yang H.G."/>
            <person name="Kang J.W."/>
            <person name="Lee S.D."/>
        </authorList>
    </citation>
    <scope>NUCLEOTIDE SEQUENCE [LARGE SCALE GENOMIC DNA]</scope>
    <source>
        <strain evidence="1 2">GH4-78</strain>
    </source>
</reference>
<dbReference type="Gene3D" id="1.20.58.320">
    <property type="entry name" value="TPR-like"/>
    <property type="match status" value="1"/>
</dbReference>
<dbReference type="OrthoDB" id="7593450at2"/>
<evidence type="ECO:0000313" key="1">
    <source>
        <dbReference type="EMBL" id="TDG12934.1"/>
    </source>
</evidence>
<gene>
    <name evidence="1" type="ORF">E2F43_15385</name>
</gene>
<dbReference type="InterPro" id="IPR010323">
    <property type="entry name" value="DUF924"/>
</dbReference>
<proteinExistence type="predicted"/>